<name>A0A271J1Y7_9BACT</name>
<dbReference type="OrthoDB" id="1523812at2"/>
<reference evidence="4 5" key="1">
    <citation type="submission" date="2016-11" db="EMBL/GenBank/DDBJ databases">
        <title>Study of marine rhodopsin-containing bacteria.</title>
        <authorList>
            <person name="Yoshizawa S."/>
            <person name="Kumagai Y."/>
            <person name="Kogure K."/>
        </authorList>
    </citation>
    <scope>NUCLEOTIDE SEQUENCE [LARGE SCALE GENOMIC DNA]</scope>
    <source>
        <strain evidence="4 5">SAORIC-28</strain>
    </source>
</reference>
<comment type="similarity">
    <text evidence="1">Belongs to the PhoU family.</text>
</comment>
<feature type="domain" description="PhoU" evidence="3">
    <location>
        <begin position="25"/>
        <end position="105"/>
    </location>
</feature>
<evidence type="ECO:0000259" key="3">
    <source>
        <dbReference type="Pfam" id="PF01895"/>
    </source>
</evidence>
<dbReference type="PANTHER" id="PTHR42930">
    <property type="entry name" value="PHOSPHATE-SPECIFIC TRANSPORT SYSTEM ACCESSORY PROTEIN PHOU"/>
    <property type="match status" value="1"/>
</dbReference>
<dbReference type="Proteomes" id="UP000216339">
    <property type="component" value="Unassembled WGS sequence"/>
</dbReference>
<protein>
    <recommendedName>
        <fullName evidence="3">PhoU domain-containing protein</fullName>
    </recommendedName>
</protein>
<dbReference type="SUPFAM" id="SSF109755">
    <property type="entry name" value="PhoU-like"/>
    <property type="match status" value="1"/>
</dbReference>
<comment type="caution">
    <text evidence="4">The sequence shown here is derived from an EMBL/GenBank/DDBJ whole genome shotgun (WGS) entry which is preliminary data.</text>
</comment>
<accession>A0A271J1Y7</accession>
<evidence type="ECO:0000256" key="1">
    <source>
        <dbReference type="ARBA" id="ARBA00008107"/>
    </source>
</evidence>
<dbReference type="InterPro" id="IPR038078">
    <property type="entry name" value="PhoU-like_sf"/>
</dbReference>
<evidence type="ECO:0000313" key="5">
    <source>
        <dbReference type="Proteomes" id="UP000216339"/>
    </source>
</evidence>
<dbReference type="Pfam" id="PF01895">
    <property type="entry name" value="PhoU"/>
    <property type="match status" value="1"/>
</dbReference>
<dbReference type="PANTHER" id="PTHR42930:SF3">
    <property type="entry name" value="PHOSPHATE-SPECIFIC TRANSPORT SYSTEM ACCESSORY PROTEIN PHOU"/>
    <property type="match status" value="1"/>
</dbReference>
<feature type="region of interest" description="Disordered" evidence="2">
    <location>
        <begin position="215"/>
        <end position="250"/>
    </location>
</feature>
<dbReference type="GO" id="GO:0045936">
    <property type="term" value="P:negative regulation of phosphate metabolic process"/>
    <property type="evidence" value="ECO:0007669"/>
    <property type="project" value="InterPro"/>
</dbReference>
<keyword evidence="5" id="KW-1185">Reference proteome</keyword>
<dbReference type="GO" id="GO:0030643">
    <property type="term" value="P:intracellular phosphate ion homeostasis"/>
    <property type="evidence" value="ECO:0007669"/>
    <property type="project" value="InterPro"/>
</dbReference>
<sequence length="250" mass="27209">MNLFSFLTGSRPPLVDRALNDLGAMLDTADSMFAAATNCLLDNENLHVDLAAQDDLINDREQAIRRAILEHMVADPKVETSLSLLLISIVQDAERCGDLAKSIAKASELATSPRMGRHVDSLRPIRDRVQSTFPRVRRSFIVGDSRVGRAIMEEHDKTKQDVADYLRELATADDVTSNEAVVLAVGSRMIGRTSSHLSNIISAVALPFDQVRGAPTWGEGHPSPLRPGSCPLPTTPCHPPRPRAASTSTR</sequence>
<dbReference type="InterPro" id="IPR026022">
    <property type="entry name" value="PhoU_dom"/>
</dbReference>
<dbReference type="EMBL" id="MQWD01000001">
    <property type="protein sequence ID" value="PAP77541.1"/>
    <property type="molecule type" value="Genomic_DNA"/>
</dbReference>
<dbReference type="InterPro" id="IPR028366">
    <property type="entry name" value="PhoU"/>
</dbReference>
<gene>
    <name evidence="4" type="ORF">BSZ37_14375</name>
</gene>
<proteinExistence type="inferred from homology"/>
<dbReference type="RefSeq" id="WP_095511208.1">
    <property type="nucleotide sequence ID" value="NZ_MQWD01000001.1"/>
</dbReference>
<evidence type="ECO:0000256" key="2">
    <source>
        <dbReference type="SAM" id="MobiDB-lite"/>
    </source>
</evidence>
<dbReference type="AlphaFoldDB" id="A0A271J1Y7"/>
<dbReference type="Gene3D" id="1.20.58.220">
    <property type="entry name" value="Phosphate transport system protein phou homolog 2, domain 2"/>
    <property type="match status" value="1"/>
</dbReference>
<organism evidence="4 5">
    <name type="scientific">Rubrivirga marina</name>
    <dbReference type="NCBI Taxonomy" id="1196024"/>
    <lineage>
        <taxon>Bacteria</taxon>
        <taxon>Pseudomonadati</taxon>
        <taxon>Rhodothermota</taxon>
        <taxon>Rhodothermia</taxon>
        <taxon>Rhodothermales</taxon>
        <taxon>Rubricoccaceae</taxon>
        <taxon>Rubrivirga</taxon>
    </lineage>
</organism>
<evidence type="ECO:0000313" key="4">
    <source>
        <dbReference type="EMBL" id="PAP77541.1"/>
    </source>
</evidence>